<organism evidence="2 3">
    <name type="scientific">Phlebiopsis gigantea (strain 11061_1 CR5-6)</name>
    <name type="common">White-rot fungus</name>
    <name type="synonym">Peniophora gigantea</name>
    <dbReference type="NCBI Taxonomy" id="745531"/>
    <lineage>
        <taxon>Eukaryota</taxon>
        <taxon>Fungi</taxon>
        <taxon>Dikarya</taxon>
        <taxon>Basidiomycota</taxon>
        <taxon>Agaricomycotina</taxon>
        <taxon>Agaricomycetes</taxon>
        <taxon>Polyporales</taxon>
        <taxon>Phanerochaetaceae</taxon>
        <taxon>Phlebiopsis</taxon>
    </lineage>
</organism>
<sequence>GNTRRRWHGTVRACRLGDTEEDSEFCGDPMCSLCSILQSSFELTKAGQRTNFGRFGAGIYTSATSSKASDYIWERGGSPLRAILLNEVVMGNIVKLTEDNPNLTEPPAGFDAVVGEPGGSLNYDESI</sequence>
<feature type="non-terminal residue" evidence="2">
    <location>
        <position position="127"/>
    </location>
</feature>
<protein>
    <recommendedName>
        <fullName evidence="1">PARP catalytic domain-containing protein</fullName>
    </recommendedName>
</protein>
<gene>
    <name evidence="2" type="ORF">PHLGIDRAFT_44585</name>
</gene>
<dbReference type="AlphaFoldDB" id="A0A0C3S2E1"/>
<reference evidence="2 3" key="1">
    <citation type="journal article" date="2014" name="PLoS Genet.">
        <title>Analysis of the Phlebiopsis gigantea genome, transcriptome and secretome provides insight into its pioneer colonization strategies of wood.</title>
        <authorList>
            <person name="Hori C."/>
            <person name="Ishida T."/>
            <person name="Igarashi K."/>
            <person name="Samejima M."/>
            <person name="Suzuki H."/>
            <person name="Master E."/>
            <person name="Ferreira P."/>
            <person name="Ruiz-Duenas F.J."/>
            <person name="Held B."/>
            <person name="Canessa P."/>
            <person name="Larrondo L.F."/>
            <person name="Schmoll M."/>
            <person name="Druzhinina I.S."/>
            <person name="Kubicek C.P."/>
            <person name="Gaskell J.A."/>
            <person name="Kersten P."/>
            <person name="St John F."/>
            <person name="Glasner J."/>
            <person name="Sabat G."/>
            <person name="Splinter BonDurant S."/>
            <person name="Syed K."/>
            <person name="Yadav J."/>
            <person name="Mgbeahuruike A.C."/>
            <person name="Kovalchuk A."/>
            <person name="Asiegbu F.O."/>
            <person name="Lackner G."/>
            <person name="Hoffmeister D."/>
            <person name="Rencoret J."/>
            <person name="Gutierrez A."/>
            <person name="Sun H."/>
            <person name="Lindquist E."/>
            <person name="Barry K."/>
            <person name="Riley R."/>
            <person name="Grigoriev I.V."/>
            <person name="Henrissat B."/>
            <person name="Kues U."/>
            <person name="Berka R.M."/>
            <person name="Martinez A.T."/>
            <person name="Covert S.F."/>
            <person name="Blanchette R.A."/>
            <person name="Cullen D."/>
        </authorList>
    </citation>
    <scope>NUCLEOTIDE SEQUENCE [LARGE SCALE GENOMIC DNA]</scope>
    <source>
        <strain evidence="2 3">11061_1 CR5-6</strain>
    </source>
</reference>
<proteinExistence type="predicted"/>
<dbReference type="Pfam" id="PF00644">
    <property type="entry name" value="PARP"/>
    <property type="match status" value="1"/>
</dbReference>
<dbReference type="SUPFAM" id="SSF56399">
    <property type="entry name" value="ADP-ribosylation"/>
    <property type="match status" value="1"/>
</dbReference>
<dbReference type="OrthoDB" id="9514740at2759"/>
<accession>A0A0C3S2E1</accession>
<dbReference type="Gene3D" id="3.90.228.10">
    <property type="match status" value="1"/>
</dbReference>
<dbReference type="EMBL" id="KN840466">
    <property type="protein sequence ID" value="KIP09431.1"/>
    <property type="molecule type" value="Genomic_DNA"/>
</dbReference>
<dbReference type="InterPro" id="IPR012317">
    <property type="entry name" value="Poly(ADP-ribose)pol_cat_dom"/>
</dbReference>
<keyword evidence="3" id="KW-1185">Reference proteome</keyword>
<evidence type="ECO:0000313" key="3">
    <source>
        <dbReference type="Proteomes" id="UP000053257"/>
    </source>
</evidence>
<evidence type="ECO:0000259" key="1">
    <source>
        <dbReference type="Pfam" id="PF00644"/>
    </source>
</evidence>
<evidence type="ECO:0000313" key="2">
    <source>
        <dbReference type="EMBL" id="KIP09431.1"/>
    </source>
</evidence>
<dbReference type="STRING" id="745531.A0A0C3S2E1"/>
<feature type="non-terminal residue" evidence="2">
    <location>
        <position position="1"/>
    </location>
</feature>
<feature type="domain" description="PARP catalytic" evidence="1">
    <location>
        <begin position="25"/>
        <end position="115"/>
    </location>
</feature>
<dbReference type="HOGENOM" id="CLU_039434_2_0_1"/>
<dbReference type="GO" id="GO:0003950">
    <property type="term" value="F:NAD+ poly-ADP-ribosyltransferase activity"/>
    <property type="evidence" value="ECO:0007669"/>
    <property type="project" value="InterPro"/>
</dbReference>
<name>A0A0C3S2E1_PHLG1</name>
<dbReference type="Proteomes" id="UP000053257">
    <property type="component" value="Unassembled WGS sequence"/>
</dbReference>